<dbReference type="InterPro" id="IPR005181">
    <property type="entry name" value="SASA"/>
</dbReference>
<dbReference type="SUPFAM" id="SSF52266">
    <property type="entry name" value="SGNH hydrolase"/>
    <property type="match status" value="1"/>
</dbReference>
<reference evidence="3 4" key="1">
    <citation type="submission" date="2021-07" db="EMBL/GenBank/DDBJ databases">
        <title>Paenibacillus radiodurans sp. nov., isolated from the southeastern edge of Tengger Desert.</title>
        <authorList>
            <person name="Zhang G."/>
        </authorList>
    </citation>
    <scope>NUCLEOTIDE SEQUENCE [LARGE SCALE GENOMIC DNA]</scope>
    <source>
        <strain evidence="3 4">CCM 7311</strain>
    </source>
</reference>
<proteinExistence type="predicted"/>
<organism evidence="3 4">
    <name type="scientific">Paenibacillus sepulcri</name>
    <dbReference type="NCBI Taxonomy" id="359917"/>
    <lineage>
        <taxon>Bacteria</taxon>
        <taxon>Bacillati</taxon>
        <taxon>Bacillota</taxon>
        <taxon>Bacilli</taxon>
        <taxon>Bacillales</taxon>
        <taxon>Paenibacillaceae</taxon>
        <taxon>Paenibacillus</taxon>
    </lineage>
</organism>
<dbReference type="InterPro" id="IPR039329">
    <property type="entry name" value="SIAE"/>
</dbReference>
<dbReference type="Gene3D" id="3.40.50.1110">
    <property type="entry name" value="SGNH hydrolase"/>
    <property type="match status" value="1"/>
</dbReference>
<evidence type="ECO:0000313" key="3">
    <source>
        <dbReference type="EMBL" id="MBW7461297.1"/>
    </source>
</evidence>
<feature type="non-terminal residue" evidence="3">
    <location>
        <position position="209"/>
    </location>
</feature>
<evidence type="ECO:0000259" key="2">
    <source>
        <dbReference type="Pfam" id="PF03629"/>
    </source>
</evidence>
<sequence length="209" mass="24130">PETALHVTGIGYYFAEFLQHAREVPVGIISCCWGATPAQAWMSESWLKRSPRLKPLWDAFTEHTAALDKNEYDREYDRYVEDMYRLIEERGDIAGKVRELGLDGYRRWVSAHPLVWPDQPYSHKSPERPCGLYETMLQTVAPYAIRGVLWYQGEANANRAEAVLYRELLTGLIANWREAWDSPELPFLIVQLSSFAWLGNPDGEIWPVI</sequence>
<feature type="non-terminal residue" evidence="3">
    <location>
        <position position="1"/>
    </location>
</feature>
<keyword evidence="1" id="KW-0378">Hydrolase</keyword>
<dbReference type="Pfam" id="PF03629">
    <property type="entry name" value="SASA"/>
    <property type="match status" value="1"/>
</dbReference>
<gene>
    <name evidence="3" type="ORF">K0U00_45295</name>
</gene>
<protein>
    <submittedName>
        <fullName evidence="3">Sialate O-acetylesterase</fullName>
    </submittedName>
</protein>
<evidence type="ECO:0000256" key="1">
    <source>
        <dbReference type="ARBA" id="ARBA00022801"/>
    </source>
</evidence>
<dbReference type="InterPro" id="IPR036514">
    <property type="entry name" value="SGNH_hydro_sf"/>
</dbReference>
<name>A0ABS7CK17_9BACL</name>
<keyword evidence="4" id="KW-1185">Reference proteome</keyword>
<dbReference type="Proteomes" id="UP001519887">
    <property type="component" value="Unassembled WGS sequence"/>
</dbReference>
<dbReference type="EMBL" id="JAHZIK010002833">
    <property type="protein sequence ID" value="MBW7461297.1"/>
    <property type="molecule type" value="Genomic_DNA"/>
</dbReference>
<accession>A0ABS7CK17</accession>
<dbReference type="PANTHER" id="PTHR22901">
    <property type="entry name" value="SIALATE O-ACETYLESTERASE"/>
    <property type="match status" value="1"/>
</dbReference>
<dbReference type="PANTHER" id="PTHR22901:SF0">
    <property type="entry name" value="SIALATE O-ACETYLESTERASE"/>
    <property type="match status" value="1"/>
</dbReference>
<feature type="domain" description="Sialate O-acetylesterase" evidence="2">
    <location>
        <begin position="132"/>
        <end position="195"/>
    </location>
</feature>
<evidence type="ECO:0000313" key="4">
    <source>
        <dbReference type="Proteomes" id="UP001519887"/>
    </source>
</evidence>
<comment type="caution">
    <text evidence="3">The sequence shown here is derived from an EMBL/GenBank/DDBJ whole genome shotgun (WGS) entry which is preliminary data.</text>
</comment>